<dbReference type="HOGENOM" id="CLU_005668_2_0_1"/>
<dbReference type="RefSeq" id="XP_069906660.1">
    <property type="nucleotide sequence ID" value="XM_070050559.1"/>
</dbReference>
<dbReference type="RefSeq" id="XP_069906661.1">
    <property type="nucleotide sequence ID" value="XM_070050560.1"/>
</dbReference>
<evidence type="ECO:0000256" key="8">
    <source>
        <dbReference type="ARBA" id="ARBA00037695"/>
    </source>
</evidence>
<dbReference type="RefSeq" id="XP_069906642.1">
    <property type="nucleotide sequence ID" value="XM_070050541.1"/>
</dbReference>
<dbReference type="RefSeq" id="XP_069906646.1">
    <property type="nucleotide sequence ID" value="XM_070050545.1"/>
</dbReference>
<keyword evidence="6" id="KW-0472">Membrane</keyword>
<dbReference type="PANTHER" id="PTHR21859">
    <property type="entry name" value="ACROSOME-SPECIFIC PROTEIN"/>
    <property type="match status" value="1"/>
</dbReference>
<keyword evidence="2" id="KW-0812">Transmembrane</keyword>
<accession>G1SGS4</accession>
<reference evidence="11 12" key="1">
    <citation type="journal article" date="2011" name="Nature">
        <title>A high-resolution map of human evolutionary constraint using 29 mammals.</title>
        <authorList>
            <person name="Lindblad-Toh K."/>
            <person name="Garber M."/>
            <person name="Zuk O."/>
            <person name="Lin M.F."/>
            <person name="Parker B.J."/>
            <person name="Washietl S."/>
            <person name="Kheradpour P."/>
            <person name="Ernst J."/>
            <person name="Jordan G."/>
            <person name="Mauceli E."/>
            <person name="Ward L.D."/>
            <person name="Lowe C.B."/>
            <person name="Holloway A.K."/>
            <person name="Clamp M."/>
            <person name="Gnerre S."/>
            <person name="Alfoldi J."/>
            <person name="Beal K."/>
            <person name="Chang J."/>
            <person name="Clawson H."/>
            <person name="Cuff J."/>
            <person name="Di Palma F."/>
            <person name="Fitzgerald S."/>
            <person name="Flicek P."/>
            <person name="Guttman M."/>
            <person name="Hubisz M.J."/>
            <person name="Jaffe D.B."/>
            <person name="Jungreis I."/>
            <person name="Kent W.J."/>
            <person name="Kostka D."/>
            <person name="Lara M."/>
            <person name="Martins A.L."/>
            <person name="Massingham T."/>
            <person name="Moltke I."/>
            <person name="Raney B.J."/>
            <person name="Rasmussen M.D."/>
            <person name="Robinson J."/>
            <person name="Stark A."/>
            <person name="Vilella A.J."/>
            <person name="Wen J."/>
            <person name="Xie X."/>
            <person name="Zody M.C."/>
            <person name="Baldwin J."/>
            <person name="Bloom T."/>
            <person name="Chin C.W."/>
            <person name="Heiman D."/>
            <person name="Nicol R."/>
            <person name="Nusbaum C."/>
            <person name="Young S."/>
            <person name="Wilkinson J."/>
            <person name="Worley K.C."/>
            <person name="Kovar C.L."/>
            <person name="Muzny D.M."/>
            <person name="Gibbs R.A."/>
            <person name="Cree A."/>
            <person name="Dihn H.H."/>
            <person name="Fowler G."/>
            <person name="Jhangiani S."/>
            <person name="Joshi V."/>
            <person name="Lee S."/>
            <person name="Lewis L.R."/>
            <person name="Nazareth L.V."/>
            <person name="Okwuonu G."/>
            <person name="Santibanez J."/>
            <person name="Warren W.C."/>
            <person name="Mardis E.R."/>
            <person name="Weinstock G.M."/>
            <person name="Wilson R.K."/>
            <person name="Delehaunty K."/>
            <person name="Dooling D."/>
            <person name="Fronik C."/>
            <person name="Fulton L."/>
            <person name="Fulton B."/>
            <person name="Graves T."/>
            <person name="Minx P."/>
            <person name="Sodergren E."/>
            <person name="Birney E."/>
            <person name="Margulies E.H."/>
            <person name="Herrero J."/>
            <person name="Green E.D."/>
            <person name="Haussler D."/>
            <person name="Siepel A."/>
            <person name="Goldman N."/>
            <person name="Pollard K.S."/>
            <person name="Pedersen J.S."/>
            <person name="Lander E.S."/>
            <person name="Kellis M."/>
        </authorList>
    </citation>
    <scope>NUCLEOTIDE SEQUENCE [LARGE SCALE GENOMIC DNA]</scope>
    <source>
        <strain evidence="11 12">Thorbecke inbred</strain>
    </source>
</reference>
<feature type="compositionally biased region" description="Low complexity" evidence="9">
    <location>
        <begin position="649"/>
        <end position="658"/>
    </location>
</feature>
<dbReference type="RefSeq" id="XP_069906656.1">
    <property type="nucleotide sequence ID" value="XM_070050555.1"/>
</dbReference>
<comment type="subcellular location">
    <subcellularLocation>
        <location evidence="1">Membrane</location>
        <topology evidence="1">Single-pass membrane protein</topology>
    </subcellularLocation>
</comment>
<keyword evidence="12" id="KW-1185">Reference proteome</keyword>
<comment type="function">
    <text evidence="8">May play a role in spermatogenesis.</text>
</comment>
<feature type="compositionally biased region" description="Basic and acidic residues" evidence="9">
    <location>
        <begin position="539"/>
        <end position="553"/>
    </location>
</feature>
<evidence type="ECO:0000256" key="1">
    <source>
        <dbReference type="ARBA" id="ARBA00004167"/>
    </source>
</evidence>
<name>G1SGS4_RABIT</name>
<dbReference type="GO" id="GO:0016020">
    <property type="term" value="C:membrane"/>
    <property type="evidence" value="ECO:0007669"/>
    <property type="project" value="UniProtKB-SubCell"/>
</dbReference>
<evidence type="ECO:0000256" key="9">
    <source>
        <dbReference type="SAM" id="MobiDB-lite"/>
    </source>
</evidence>
<feature type="domain" description="SPATA31" evidence="10">
    <location>
        <begin position="25"/>
        <end position="267"/>
    </location>
</feature>
<proteinExistence type="inferred from homology"/>
<dbReference type="RefSeq" id="XP_069906651.1">
    <property type="nucleotide sequence ID" value="XM_070050550.1"/>
</dbReference>
<dbReference type="InParanoid" id="G1SGS4"/>
<evidence type="ECO:0000313" key="12">
    <source>
        <dbReference type="Proteomes" id="UP000001811"/>
    </source>
</evidence>
<dbReference type="RefSeq" id="XP_069906649.1">
    <property type="nucleotide sequence ID" value="XM_070050548.1"/>
</dbReference>
<evidence type="ECO:0000313" key="11">
    <source>
        <dbReference type="Ensembl" id="ENSOCUP00000001798.3"/>
    </source>
</evidence>
<dbReference type="RefSeq" id="XP_069906644.1">
    <property type="nucleotide sequence ID" value="XM_070050543.1"/>
</dbReference>
<reference evidence="11" key="2">
    <citation type="submission" date="2025-08" db="UniProtKB">
        <authorList>
            <consortium name="Ensembl"/>
        </authorList>
    </citation>
    <scope>IDENTIFICATION</scope>
    <source>
        <strain evidence="11">Thorbecke</strain>
    </source>
</reference>
<dbReference type="Bgee" id="ENSOCUG00000002078">
    <property type="expression patterns" value="Expressed in testis"/>
</dbReference>
<keyword evidence="3" id="KW-0221">Differentiation</keyword>
<comment type="similarity">
    <text evidence="7">Belongs to the SPATA31 family.</text>
</comment>
<dbReference type="RefSeq" id="XP_069906645.1">
    <property type="nucleotide sequence ID" value="XM_070050544.1"/>
</dbReference>
<dbReference type="Pfam" id="PF14650">
    <property type="entry name" value="FAM75"/>
    <property type="match status" value="1"/>
</dbReference>
<dbReference type="RefSeq" id="XP_069906652.1">
    <property type="nucleotide sequence ID" value="XM_070050551.1"/>
</dbReference>
<dbReference type="GO" id="GO:0030154">
    <property type="term" value="P:cell differentiation"/>
    <property type="evidence" value="ECO:0007669"/>
    <property type="project" value="UniProtKB-KW"/>
</dbReference>
<keyword evidence="5" id="KW-1133">Transmembrane helix</keyword>
<feature type="region of interest" description="Disordered" evidence="9">
    <location>
        <begin position="629"/>
        <end position="694"/>
    </location>
</feature>
<dbReference type="AlphaFoldDB" id="G1SGS4"/>
<dbReference type="EMBL" id="AAGW02031301">
    <property type="status" value="NOT_ANNOTATED_CDS"/>
    <property type="molecule type" value="Genomic_DNA"/>
</dbReference>
<dbReference type="RefSeq" id="XP_069906658.1">
    <property type="nucleotide sequence ID" value="XM_070050557.1"/>
</dbReference>
<evidence type="ECO:0000256" key="6">
    <source>
        <dbReference type="ARBA" id="ARBA00023136"/>
    </source>
</evidence>
<dbReference type="GeneTree" id="ENSGT00950000183043"/>
<dbReference type="InterPro" id="IPR039509">
    <property type="entry name" value="SPATA31"/>
</dbReference>
<dbReference type="FunCoup" id="G1SGS4">
    <property type="interactions" value="28"/>
</dbReference>
<evidence type="ECO:0000259" key="10">
    <source>
        <dbReference type="Pfam" id="PF14650"/>
    </source>
</evidence>
<keyword evidence="4" id="KW-0744">Spermatogenesis</keyword>
<evidence type="ECO:0000256" key="5">
    <source>
        <dbReference type="ARBA" id="ARBA00022989"/>
    </source>
</evidence>
<dbReference type="Ensembl" id="ENSOCUT00000002083.3">
    <property type="protein sequence ID" value="ENSOCUP00000001798.3"/>
    <property type="gene ID" value="ENSOCUG00000002078.3"/>
</dbReference>
<feature type="compositionally biased region" description="Polar residues" evidence="9">
    <location>
        <begin position="37"/>
        <end position="49"/>
    </location>
</feature>
<feature type="region of interest" description="Disordered" evidence="9">
    <location>
        <begin position="31"/>
        <end position="51"/>
    </location>
</feature>
<dbReference type="RefSeq" id="XP_069906659.1">
    <property type="nucleotide sequence ID" value="XM_070050558.1"/>
</dbReference>
<reference evidence="11" key="3">
    <citation type="submission" date="2025-09" db="UniProtKB">
        <authorList>
            <consortium name="Ensembl"/>
        </authorList>
    </citation>
    <scope>IDENTIFICATION</scope>
    <source>
        <strain evidence="11">Thorbecke</strain>
    </source>
</reference>
<dbReference type="RefSeq" id="XP_069906655.1">
    <property type="nucleotide sequence ID" value="XM_070050554.1"/>
</dbReference>
<dbReference type="EMBL" id="AAGW02031302">
    <property type="status" value="NOT_ANNOTATED_CDS"/>
    <property type="molecule type" value="Genomic_DNA"/>
</dbReference>
<evidence type="ECO:0000256" key="4">
    <source>
        <dbReference type="ARBA" id="ARBA00022871"/>
    </source>
</evidence>
<sequence>MKAACINSYMKNTQGKCAKGHLLKPTGQISDHRAPLSTCQSKSSSLTPTETEHPEWTFLRHQLGRRWASPSVEQRFQEVCHLLAPIFFQNTWADSILPENFPISSDLRRQLQQHIQEWLIHHRWELPQCIQKSVELLQPQNKSPVTCQAKDKPGLTTSSVSMGECRKNPQDMRLQLGKKPGMKLCHFLGKVPEDPSRVLESSPVKALGVSSEKSQRHLARSLKSDSGNNILGSRDKNLLENIPNVHLGAKSGQINEEMTPVRVGPSWTTDTHLSKSWETCVSTSQELTFLNPFTQQALDSHIVRHWVKHRWSLPLKVLKFINILQKVQPVSLPQFACPSSAAGESGANSVFEVAKVLGKLPQTYPEEKVIINEPIFTSADFGSLSSPADREIEGTPIRITSTDDLRPSEAPPTGQESRQPSWTLNCQSRTVLEAERSNLEVPLLPRISFARDSGEICLKTEVVSEEEHTEDEESVKRLQVRALHDILISCCLDMLNAAEFVDSQIHKNMPVGGKQDFQVASETMAVRGSSLEQQKPRVQKHEDSRNSKSEMHVHAYQSECYRRPNPEKPKKKSRDFETSTLTYITWKEELLQSESPQLLLKSTQVSPVTCFQATTNHFRQWICPNRKIQKQGDPLQKSPSSESQRPDTDTPCTDTSSTMAEAEGQLAPAGQLKEKKMKPHHDLSASKVNQHREELDSSVSRVSCCHIPSILSEQRSLSYTAYNHKATLKCQSCPTWQSHVRDQQSFQRMQFNNEGQCLRHPHVSLSSKAVSPVSSSQHGPAMPHTAVYHSHCQRHCHFQGSGWSVHPEFCSLVVPCRKHVSMEKLGLCREK</sequence>
<dbReference type="PaxDb" id="9986-ENSOCUP00000021743"/>
<dbReference type="RefSeq" id="XP_069906650.1">
    <property type="nucleotide sequence ID" value="XM_070050549.1"/>
</dbReference>
<feature type="region of interest" description="Disordered" evidence="9">
    <location>
        <begin position="386"/>
        <end position="422"/>
    </location>
</feature>
<dbReference type="GeneID" id="100345762"/>
<dbReference type="RefSeq" id="XP_069906643.1">
    <property type="nucleotide sequence ID" value="XM_070050542.1"/>
</dbReference>
<organism evidence="11 12">
    <name type="scientific">Oryctolagus cuniculus</name>
    <name type="common">Rabbit</name>
    <dbReference type="NCBI Taxonomy" id="9986"/>
    <lineage>
        <taxon>Eukaryota</taxon>
        <taxon>Metazoa</taxon>
        <taxon>Chordata</taxon>
        <taxon>Craniata</taxon>
        <taxon>Vertebrata</taxon>
        <taxon>Euteleostomi</taxon>
        <taxon>Mammalia</taxon>
        <taxon>Eutheria</taxon>
        <taxon>Euarchontoglires</taxon>
        <taxon>Glires</taxon>
        <taxon>Lagomorpha</taxon>
        <taxon>Leporidae</taxon>
        <taxon>Oryctolagus</taxon>
    </lineage>
</organism>
<evidence type="ECO:0000256" key="7">
    <source>
        <dbReference type="ARBA" id="ARBA00035009"/>
    </source>
</evidence>
<dbReference type="RefSeq" id="XP_069906647.1">
    <property type="nucleotide sequence ID" value="XM_070050546.1"/>
</dbReference>
<feature type="region of interest" description="Disordered" evidence="9">
    <location>
        <begin position="526"/>
        <end position="576"/>
    </location>
</feature>
<dbReference type="RefSeq" id="XP_069906657.1">
    <property type="nucleotide sequence ID" value="XM_070050556.1"/>
</dbReference>
<dbReference type="PANTHER" id="PTHR21859:SF55">
    <property type="entry name" value="SPERMATOGENESIS-ASSOCIATED PROTEIN 31A1-RELATED"/>
    <property type="match status" value="1"/>
</dbReference>
<dbReference type="RefSeq" id="XP_069906648.1">
    <property type="nucleotide sequence ID" value="XM_070050547.1"/>
</dbReference>
<dbReference type="GO" id="GO:0007283">
    <property type="term" value="P:spermatogenesis"/>
    <property type="evidence" value="ECO:0007669"/>
    <property type="project" value="UniProtKB-KW"/>
</dbReference>
<feature type="compositionally biased region" description="Basic and acidic residues" evidence="9">
    <location>
        <begin position="680"/>
        <end position="694"/>
    </location>
</feature>
<evidence type="ECO:0000256" key="3">
    <source>
        <dbReference type="ARBA" id="ARBA00022782"/>
    </source>
</evidence>
<dbReference type="Proteomes" id="UP000001811">
    <property type="component" value="Chromosome 9"/>
</dbReference>
<protein>
    <recommendedName>
        <fullName evidence="10">SPATA31 domain-containing protein</fullName>
    </recommendedName>
</protein>
<evidence type="ECO:0000256" key="2">
    <source>
        <dbReference type="ARBA" id="ARBA00022692"/>
    </source>
</evidence>
<dbReference type="RefSeq" id="XP_069906654.1">
    <property type="nucleotide sequence ID" value="XM_070050553.1"/>
</dbReference>